<keyword evidence="2" id="KW-1185">Reference proteome</keyword>
<name>A0A432WQG4_9GAMM</name>
<evidence type="ECO:0000313" key="1">
    <source>
        <dbReference type="EMBL" id="RUO35917.1"/>
    </source>
</evidence>
<proteinExistence type="predicted"/>
<evidence type="ECO:0000313" key="2">
    <source>
        <dbReference type="Proteomes" id="UP000286934"/>
    </source>
</evidence>
<dbReference type="EMBL" id="PIPP01000005">
    <property type="protein sequence ID" value="RUO35917.1"/>
    <property type="molecule type" value="Genomic_DNA"/>
</dbReference>
<accession>A0A432WQG4</accession>
<sequence length="96" mass="10604">MLVHSFFACAVAVGHVEDTQHTFDYAYQSHTHTDHNTSSHENSDIDNEHQFHAHVTCIIGYASFCSSDPSPALAIVQRIISFDSNDKQPPVPPPNA</sequence>
<dbReference type="Proteomes" id="UP000286934">
    <property type="component" value="Unassembled WGS sequence"/>
</dbReference>
<protein>
    <recommendedName>
        <fullName evidence="3">Cobalt transporter</fullName>
    </recommendedName>
</protein>
<gene>
    <name evidence="1" type="ORF">CWE13_10215</name>
</gene>
<evidence type="ECO:0008006" key="3">
    <source>
        <dbReference type="Google" id="ProtNLM"/>
    </source>
</evidence>
<reference evidence="2" key="1">
    <citation type="journal article" date="2018" name="Front. Microbiol.">
        <title>Genome-Based Analysis Reveals the Taxonomy and Diversity of the Family Idiomarinaceae.</title>
        <authorList>
            <person name="Liu Y."/>
            <person name="Lai Q."/>
            <person name="Shao Z."/>
        </authorList>
    </citation>
    <scope>NUCLEOTIDE SEQUENCE [LARGE SCALE GENOMIC DNA]</scope>
    <source>
        <strain evidence="2">AIS</strain>
    </source>
</reference>
<organism evidence="1 2">
    <name type="scientific">Aliidiomarina shirensis</name>
    <dbReference type="NCBI Taxonomy" id="1048642"/>
    <lineage>
        <taxon>Bacteria</taxon>
        <taxon>Pseudomonadati</taxon>
        <taxon>Pseudomonadota</taxon>
        <taxon>Gammaproteobacteria</taxon>
        <taxon>Alteromonadales</taxon>
        <taxon>Idiomarinaceae</taxon>
        <taxon>Aliidiomarina</taxon>
    </lineage>
</organism>
<comment type="caution">
    <text evidence="1">The sequence shown here is derived from an EMBL/GenBank/DDBJ whole genome shotgun (WGS) entry which is preliminary data.</text>
</comment>
<dbReference type="AlphaFoldDB" id="A0A432WQG4"/>